<dbReference type="RefSeq" id="WP_044189508.1">
    <property type="nucleotide sequence ID" value="NZ_JMCB01000006.1"/>
</dbReference>
<evidence type="ECO:0000313" key="5">
    <source>
        <dbReference type="Proteomes" id="UP000028725"/>
    </source>
</evidence>
<comment type="caution">
    <text evidence="4">The sequence shown here is derived from an EMBL/GenBank/DDBJ whole genome shotgun (WGS) entry which is preliminary data.</text>
</comment>
<dbReference type="HAMAP" id="MF_00187">
    <property type="entry name" value="FdhD"/>
    <property type="match status" value="1"/>
</dbReference>
<evidence type="ECO:0000256" key="2">
    <source>
        <dbReference type="ARBA" id="ARBA00023150"/>
    </source>
</evidence>
<dbReference type="EMBL" id="JMCB01000006">
    <property type="protein sequence ID" value="KFE68603.1"/>
    <property type="molecule type" value="Genomic_DNA"/>
</dbReference>
<dbReference type="AlphaFoldDB" id="A0A085WLP0"/>
<sequence length="292" mass="30769">MSREEKGVTRRTVVRFSEAEAAAPEEDSVAVEEPLEIRVSGDTVAITMRTPGQDRELAVGFLFSEGILRSVEDLGGVTYCGRPGEEGWGNIIEVTPAPGLVLEVERVNSSRRGTLTTAACGVCGRRSVDDLMAVCSPVPPGPALAPKVVGRATDRLRDLQRNFARTGGVHAAAVLDASGELLASAEDVGRHNAVDKVVGTLVLSGAVRSSRASPSLPAPPPEHPPTVLVVSGRASFEIVQKAAVARIPVVASVSAASSLAIDLAERSRVTLATFVRGGRFNVYTHPERLRRP</sequence>
<feature type="active site" description="Cysteine persulfide intermediate" evidence="3">
    <location>
        <position position="120"/>
    </location>
</feature>
<dbReference type="SUPFAM" id="SSF53927">
    <property type="entry name" value="Cytidine deaminase-like"/>
    <property type="match status" value="1"/>
</dbReference>
<dbReference type="STRING" id="394096.DB31_7840"/>
<comment type="similarity">
    <text evidence="3">Belongs to the FdhD family.</text>
</comment>
<dbReference type="PANTHER" id="PTHR30592:SF1">
    <property type="entry name" value="SULFUR CARRIER PROTEIN FDHD"/>
    <property type="match status" value="1"/>
</dbReference>
<dbReference type="PIRSF" id="PIRSF015626">
    <property type="entry name" value="FdhD"/>
    <property type="match status" value="1"/>
</dbReference>
<name>A0A085WLP0_9BACT</name>
<dbReference type="PATRIC" id="fig|394096.3.peg.3880"/>
<keyword evidence="5" id="KW-1185">Reference proteome</keyword>
<dbReference type="Pfam" id="PF02634">
    <property type="entry name" value="FdhD-NarQ"/>
    <property type="match status" value="1"/>
</dbReference>
<dbReference type="GO" id="GO:0016783">
    <property type="term" value="F:sulfurtransferase activity"/>
    <property type="evidence" value="ECO:0007669"/>
    <property type="project" value="InterPro"/>
</dbReference>
<protein>
    <recommendedName>
        <fullName evidence="3">Sulfur carrier protein FdhD</fullName>
    </recommendedName>
</protein>
<dbReference type="Proteomes" id="UP000028725">
    <property type="component" value="Unassembled WGS sequence"/>
</dbReference>
<dbReference type="Gene3D" id="3.40.140.10">
    <property type="entry name" value="Cytidine Deaminase, domain 2"/>
    <property type="match status" value="1"/>
</dbReference>
<dbReference type="Gene3D" id="3.10.20.10">
    <property type="match status" value="1"/>
</dbReference>
<accession>A0A085WLP0</accession>
<evidence type="ECO:0000256" key="3">
    <source>
        <dbReference type="HAMAP-Rule" id="MF_00187"/>
    </source>
</evidence>
<feature type="binding site" evidence="3">
    <location>
        <begin position="274"/>
        <end position="279"/>
    </location>
    <ligand>
        <name>Mo-bis(molybdopterin guanine dinucleotide)</name>
        <dbReference type="ChEBI" id="CHEBI:60539"/>
    </ligand>
</feature>
<dbReference type="NCBIfam" id="TIGR00129">
    <property type="entry name" value="fdhD_narQ"/>
    <property type="match status" value="1"/>
</dbReference>
<dbReference type="PANTHER" id="PTHR30592">
    <property type="entry name" value="FORMATE DEHYDROGENASE"/>
    <property type="match status" value="1"/>
</dbReference>
<dbReference type="InterPro" id="IPR016193">
    <property type="entry name" value="Cytidine_deaminase-like"/>
</dbReference>
<keyword evidence="1 3" id="KW-0963">Cytoplasm</keyword>
<dbReference type="GO" id="GO:0006777">
    <property type="term" value="P:Mo-molybdopterin cofactor biosynthetic process"/>
    <property type="evidence" value="ECO:0007669"/>
    <property type="project" value="UniProtKB-UniRule"/>
</dbReference>
<gene>
    <name evidence="3" type="primary">fdhD</name>
    <name evidence="4" type="ORF">DB31_7840</name>
</gene>
<dbReference type="OrthoDB" id="3197277at2"/>
<comment type="subcellular location">
    <subcellularLocation>
        <location evidence="3">Cytoplasm</location>
    </subcellularLocation>
</comment>
<dbReference type="GO" id="GO:0097163">
    <property type="term" value="F:sulfur carrier activity"/>
    <property type="evidence" value="ECO:0007669"/>
    <property type="project" value="UniProtKB-UniRule"/>
</dbReference>
<reference evidence="4 5" key="1">
    <citation type="submission" date="2014-04" db="EMBL/GenBank/DDBJ databases">
        <title>Genome assembly of Hyalangium minutum DSM 14724.</title>
        <authorList>
            <person name="Sharma G."/>
            <person name="Subramanian S."/>
        </authorList>
    </citation>
    <scope>NUCLEOTIDE SEQUENCE [LARGE SCALE GENOMIC DNA]</scope>
    <source>
        <strain evidence="4 5">DSM 14724</strain>
    </source>
</reference>
<evidence type="ECO:0000313" key="4">
    <source>
        <dbReference type="EMBL" id="KFE68603.1"/>
    </source>
</evidence>
<keyword evidence="2 3" id="KW-0501">Molybdenum cofactor biosynthesis</keyword>
<comment type="function">
    <text evidence="3">Required for formate dehydrogenase (FDH) activity. Acts as a sulfur carrier protein that transfers sulfur from IscS to the molybdenum cofactor prior to its insertion into FDH.</text>
</comment>
<dbReference type="GO" id="GO:0005737">
    <property type="term" value="C:cytoplasm"/>
    <property type="evidence" value="ECO:0007669"/>
    <property type="project" value="UniProtKB-SubCell"/>
</dbReference>
<dbReference type="InterPro" id="IPR003786">
    <property type="entry name" value="FdhD"/>
</dbReference>
<evidence type="ECO:0000256" key="1">
    <source>
        <dbReference type="ARBA" id="ARBA00022490"/>
    </source>
</evidence>
<organism evidence="4 5">
    <name type="scientific">Hyalangium minutum</name>
    <dbReference type="NCBI Taxonomy" id="394096"/>
    <lineage>
        <taxon>Bacteria</taxon>
        <taxon>Pseudomonadati</taxon>
        <taxon>Myxococcota</taxon>
        <taxon>Myxococcia</taxon>
        <taxon>Myxococcales</taxon>
        <taxon>Cystobacterineae</taxon>
        <taxon>Archangiaceae</taxon>
        <taxon>Hyalangium</taxon>
    </lineage>
</organism>
<proteinExistence type="inferred from homology"/>